<keyword evidence="1" id="KW-0732">Signal</keyword>
<feature type="chain" id="PRO_5027744679" description="DUF1007 family protein" evidence="1">
    <location>
        <begin position="23"/>
        <end position="194"/>
    </location>
</feature>
<organism evidence="2">
    <name type="scientific">uncultured Thiotrichaceae bacterium</name>
    <dbReference type="NCBI Taxonomy" id="298394"/>
    <lineage>
        <taxon>Bacteria</taxon>
        <taxon>Pseudomonadati</taxon>
        <taxon>Pseudomonadota</taxon>
        <taxon>Gammaproteobacteria</taxon>
        <taxon>Thiotrichales</taxon>
        <taxon>Thiotrichaceae</taxon>
        <taxon>environmental samples</taxon>
    </lineage>
</organism>
<dbReference type="InterPro" id="IPR010412">
    <property type="entry name" value="DUF1007"/>
</dbReference>
<protein>
    <recommendedName>
        <fullName evidence="3">DUF1007 family protein</fullName>
    </recommendedName>
</protein>
<gene>
    <name evidence="2" type="ORF">HELGO_WM14737</name>
</gene>
<evidence type="ECO:0000256" key="1">
    <source>
        <dbReference type="SAM" id="SignalP"/>
    </source>
</evidence>
<name>A0A6S6T7T9_9GAMM</name>
<evidence type="ECO:0000313" key="2">
    <source>
        <dbReference type="EMBL" id="CAA6812657.1"/>
    </source>
</evidence>
<proteinExistence type="predicted"/>
<sequence length="194" mass="21947">MKYQILRLIALFTFALSTQATAGDFHYQIDAMSKILSAPNKQLGALQMSWLYDEQTTTMLLQDADLSPKKRQHSLNTIGQRTIKDLKRLNYFTDIKINGKPVKLAPPENLMVELIDGKYFRLFFILPFSETVDAKNGTLSFSLLDPNGIALPLFDSQERISVDATLQNSCHVNLVNFEEYKHGTAAQRVDVSCK</sequence>
<dbReference type="EMBL" id="CACVAY010000056">
    <property type="protein sequence ID" value="CAA6812657.1"/>
    <property type="molecule type" value="Genomic_DNA"/>
</dbReference>
<dbReference type="Pfam" id="PF06226">
    <property type="entry name" value="DUF1007"/>
    <property type="match status" value="1"/>
</dbReference>
<feature type="signal peptide" evidence="1">
    <location>
        <begin position="1"/>
        <end position="22"/>
    </location>
</feature>
<dbReference type="AlphaFoldDB" id="A0A6S6T7T9"/>
<accession>A0A6S6T7T9</accession>
<evidence type="ECO:0008006" key="3">
    <source>
        <dbReference type="Google" id="ProtNLM"/>
    </source>
</evidence>
<reference evidence="2" key="1">
    <citation type="submission" date="2020-01" db="EMBL/GenBank/DDBJ databases">
        <authorList>
            <person name="Meier V. D."/>
            <person name="Meier V D."/>
        </authorList>
    </citation>
    <scope>NUCLEOTIDE SEQUENCE</scope>
    <source>
        <strain evidence="2">HLG_WM_MAG_07</strain>
    </source>
</reference>